<name>T1KJ16_TETUR</name>
<dbReference type="Proteomes" id="UP000015104">
    <property type="component" value="Unassembled WGS sequence"/>
</dbReference>
<keyword evidence="3" id="KW-1185">Reference proteome</keyword>
<feature type="compositionally biased region" description="Low complexity" evidence="1">
    <location>
        <begin position="37"/>
        <end position="53"/>
    </location>
</feature>
<protein>
    <submittedName>
        <fullName evidence="2">Uncharacterized protein</fullName>
    </submittedName>
</protein>
<evidence type="ECO:0000313" key="2">
    <source>
        <dbReference type="EnsemblMetazoa" id="tetur12g03390.1"/>
    </source>
</evidence>
<sequence length="65" mass="6676">MSGRSNSTSSYQQIPTITGNLIQLSDSMTTGSNLTLPSPKSISSSVSSPSSSSANTVILTARLEV</sequence>
<evidence type="ECO:0000256" key="1">
    <source>
        <dbReference type="SAM" id="MobiDB-lite"/>
    </source>
</evidence>
<organism evidence="2 3">
    <name type="scientific">Tetranychus urticae</name>
    <name type="common">Two-spotted spider mite</name>
    <dbReference type="NCBI Taxonomy" id="32264"/>
    <lineage>
        <taxon>Eukaryota</taxon>
        <taxon>Metazoa</taxon>
        <taxon>Ecdysozoa</taxon>
        <taxon>Arthropoda</taxon>
        <taxon>Chelicerata</taxon>
        <taxon>Arachnida</taxon>
        <taxon>Acari</taxon>
        <taxon>Acariformes</taxon>
        <taxon>Trombidiformes</taxon>
        <taxon>Prostigmata</taxon>
        <taxon>Eleutherengona</taxon>
        <taxon>Raphignathae</taxon>
        <taxon>Tetranychoidea</taxon>
        <taxon>Tetranychidae</taxon>
        <taxon>Tetranychus</taxon>
    </lineage>
</organism>
<feature type="region of interest" description="Disordered" evidence="1">
    <location>
        <begin position="28"/>
        <end position="54"/>
    </location>
</feature>
<dbReference type="EnsemblMetazoa" id="tetur12g03390.1">
    <property type="protein sequence ID" value="tetur12g03390.1"/>
    <property type="gene ID" value="tetur12g03390"/>
</dbReference>
<reference evidence="3" key="1">
    <citation type="submission" date="2011-08" db="EMBL/GenBank/DDBJ databases">
        <authorList>
            <person name="Rombauts S."/>
        </authorList>
    </citation>
    <scope>NUCLEOTIDE SEQUENCE</scope>
    <source>
        <strain evidence="3">London</strain>
    </source>
</reference>
<dbReference type="HOGENOM" id="CLU_2852540_0_0_1"/>
<reference evidence="2" key="2">
    <citation type="submission" date="2015-06" db="UniProtKB">
        <authorList>
            <consortium name="EnsemblMetazoa"/>
        </authorList>
    </citation>
    <scope>IDENTIFICATION</scope>
</reference>
<dbReference type="AlphaFoldDB" id="T1KJ16"/>
<dbReference type="EMBL" id="CAEY01000115">
    <property type="status" value="NOT_ANNOTATED_CDS"/>
    <property type="molecule type" value="Genomic_DNA"/>
</dbReference>
<proteinExistence type="predicted"/>
<evidence type="ECO:0000313" key="3">
    <source>
        <dbReference type="Proteomes" id="UP000015104"/>
    </source>
</evidence>
<accession>T1KJ16</accession>